<protein>
    <submittedName>
        <fullName evidence="1">Rubrerythrin family protein</fullName>
    </submittedName>
</protein>
<comment type="caution">
    <text evidence="1">The sequence shown here is derived from an EMBL/GenBank/DDBJ whole genome shotgun (WGS) entry which is preliminary data.</text>
</comment>
<dbReference type="OrthoDB" id="306160at2157"/>
<dbReference type="Proteomes" id="UP000443423">
    <property type="component" value="Unassembled WGS sequence"/>
</dbReference>
<organism evidence="1 2">
    <name type="scientific">Haloferax marinum</name>
    <dbReference type="NCBI Taxonomy" id="2666143"/>
    <lineage>
        <taxon>Archaea</taxon>
        <taxon>Methanobacteriati</taxon>
        <taxon>Methanobacteriota</taxon>
        <taxon>Stenosarchaea group</taxon>
        <taxon>Halobacteria</taxon>
        <taxon>Halobacteriales</taxon>
        <taxon>Haloferacaceae</taxon>
        <taxon>Haloferax</taxon>
    </lineage>
</organism>
<proteinExistence type="predicted"/>
<evidence type="ECO:0000313" key="2">
    <source>
        <dbReference type="Proteomes" id="UP000443423"/>
    </source>
</evidence>
<gene>
    <name evidence="1" type="ORF">GJR99_01705</name>
</gene>
<accession>A0A6A8G587</accession>
<name>A0A6A8G587_9EURY</name>
<dbReference type="RefSeq" id="WP_151108951.1">
    <property type="nucleotide sequence ID" value="NZ_WKJQ01000001.1"/>
</dbReference>
<dbReference type="EMBL" id="WKJQ01000001">
    <property type="protein sequence ID" value="MRW95286.1"/>
    <property type="molecule type" value="Genomic_DNA"/>
</dbReference>
<reference evidence="1 2" key="1">
    <citation type="submission" date="2019-11" db="EMBL/GenBank/DDBJ databases">
        <title>Whole genome sequence of Haloferax sp. MBLA0078.</title>
        <authorList>
            <person name="Seo M.-J."/>
            <person name="Cho E.-S."/>
        </authorList>
    </citation>
    <scope>NUCLEOTIDE SEQUENCE [LARGE SCALE GENOMIC DNA]</scope>
    <source>
        <strain evidence="1 2">MBLA0078</strain>
    </source>
</reference>
<keyword evidence="2" id="KW-1185">Reference proteome</keyword>
<sequence>MNAESFRETVETAKQTQLKRLGSSKLLLALTEADLSKSAVLRAAAYSEHAACETFRVWAADETNGRASAAFEKTARQEDEHLQRVLDAAEEDIDLPDGAGPMHAYLRGRDDTIERIAAGMVGRGLVSIRTHTQVIGFFVNEADRANADLFRELKAETVETLSTGLELLDELCEDDGDWERARMVAEYVVQVAYDDYADGLAELGVDPKPLC</sequence>
<dbReference type="AlphaFoldDB" id="A0A6A8G587"/>
<evidence type="ECO:0000313" key="1">
    <source>
        <dbReference type="EMBL" id="MRW95286.1"/>
    </source>
</evidence>